<dbReference type="EMBL" id="JASVWF010000001">
    <property type="protein sequence ID" value="MDL5155838.1"/>
    <property type="molecule type" value="Genomic_DNA"/>
</dbReference>
<reference evidence="2 3" key="1">
    <citation type="submission" date="2023-06" db="EMBL/GenBank/DDBJ databases">
        <title>Actinomycetospora Odt1-22.</title>
        <authorList>
            <person name="Supong K."/>
        </authorList>
    </citation>
    <scope>NUCLEOTIDE SEQUENCE [LARGE SCALE GENOMIC DNA]</scope>
    <source>
        <strain evidence="2 3">Odt1-22</strain>
    </source>
</reference>
<accession>A0ABT7M5L4</accession>
<protein>
    <submittedName>
        <fullName evidence="2">FAD-dependent monooxygenase</fullName>
    </submittedName>
</protein>
<dbReference type="PANTHER" id="PTHR46865">
    <property type="entry name" value="OXIDOREDUCTASE-RELATED"/>
    <property type="match status" value="1"/>
</dbReference>
<dbReference type="Pfam" id="PF01494">
    <property type="entry name" value="FAD_binding_3"/>
    <property type="match status" value="1"/>
</dbReference>
<keyword evidence="3" id="KW-1185">Reference proteome</keyword>
<evidence type="ECO:0000259" key="1">
    <source>
        <dbReference type="Pfam" id="PF01494"/>
    </source>
</evidence>
<dbReference type="Proteomes" id="UP001231924">
    <property type="component" value="Unassembled WGS sequence"/>
</dbReference>
<dbReference type="InterPro" id="IPR036188">
    <property type="entry name" value="FAD/NAD-bd_sf"/>
</dbReference>
<sequence>MHVLVSGAGIAGSTLAHFLTRAGHRVTLVEAAAAPRPGGQAVDVRGPALEVVDRMGVGAELRAAATDMRGMSVVAPDGTELVSTTTTTLTGGPLDSPDVEILRDDLTNLLAGSVTDAEWVFGDRVVGIDDDRVRLASGRTEQVDVVVGADGLHSGVRRLVLPDAELRPLGSQLAVFTMPNVFGLDRWQVFCRYPDAMAGVYTARDNAEVRVNLGFEDDEVDDHRDLDAQRRRVAAAFAGREWWIPRMLEGMGAAPDFYLAPMTQVVLPRWSAGRTVLLGDAAWCTTPLSGQGTTLALIGAYLLAHELGARPVPEAFAAWEERLRPVVEADQRLAVENAERVAAMAEDLASGDAVAAIGGGDEHWSATSAATSLELP</sequence>
<feature type="domain" description="FAD-binding" evidence="1">
    <location>
        <begin position="2"/>
        <end position="309"/>
    </location>
</feature>
<proteinExistence type="predicted"/>
<dbReference type="PANTHER" id="PTHR46865:SF2">
    <property type="entry name" value="MONOOXYGENASE"/>
    <property type="match status" value="1"/>
</dbReference>
<dbReference type="RefSeq" id="WP_286051951.1">
    <property type="nucleotide sequence ID" value="NZ_JASVWF010000001.1"/>
</dbReference>
<dbReference type="PRINTS" id="PR00420">
    <property type="entry name" value="RNGMNOXGNASE"/>
</dbReference>
<organism evidence="2 3">
    <name type="scientific">Actinomycetospora termitidis</name>
    <dbReference type="NCBI Taxonomy" id="3053470"/>
    <lineage>
        <taxon>Bacteria</taxon>
        <taxon>Bacillati</taxon>
        <taxon>Actinomycetota</taxon>
        <taxon>Actinomycetes</taxon>
        <taxon>Pseudonocardiales</taxon>
        <taxon>Pseudonocardiaceae</taxon>
        <taxon>Actinomycetospora</taxon>
    </lineage>
</organism>
<dbReference type="InterPro" id="IPR002938">
    <property type="entry name" value="FAD-bd"/>
</dbReference>
<evidence type="ECO:0000313" key="2">
    <source>
        <dbReference type="EMBL" id="MDL5155838.1"/>
    </source>
</evidence>
<dbReference type="Gene3D" id="3.30.9.10">
    <property type="entry name" value="D-Amino Acid Oxidase, subunit A, domain 2"/>
    <property type="match status" value="1"/>
</dbReference>
<dbReference type="GO" id="GO:0004497">
    <property type="term" value="F:monooxygenase activity"/>
    <property type="evidence" value="ECO:0007669"/>
    <property type="project" value="UniProtKB-KW"/>
</dbReference>
<dbReference type="SUPFAM" id="SSF51905">
    <property type="entry name" value="FAD/NAD(P)-binding domain"/>
    <property type="match status" value="1"/>
</dbReference>
<keyword evidence="2" id="KW-0503">Monooxygenase</keyword>
<name>A0ABT7M5L4_9PSEU</name>
<gene>
    <name evidence="2" type="ORF">QRT03_07720</name>
</gene>
<evidence type="ECO:0000313" key="3">
    <source>
        <dbReference type="Proteomes" id="UP001231924"/>
    </source>
</evidence>
<dbReference type="Gene3D" id="3.50.50.60">
    <property type="entry name" value="FAD/NAD(P)-binding domain"/>
    <property type="match status" value="1"/>
</dbReference>
<keyword evidence="2" id="KW-0560">Oxidoreductase</keyword>
<dbReference type="InterPro" id="IPR051704">
    <property type="entry name" value="FAD_aromatic-hydroxylase"/>
</dbReference>
<comment type="caution">
    <text evidence="2">The sequence shown here is derived from an EMBL/GenBank/DDBJ whole genome shotgun (WGS) entry which is preliminary data.</text>
</comment>